<protein>
    <submittedName>
        <fullName evidence="2">Uncharacterized protein</fullName>
    </submittedName>
</protein>
<feature type="region of interest" description="Disordered" evidence="1">
    <location>
        <begin position="1"/>
        <end position="36"/>
    </location>
</feature>
<reference evidence="3" key="1">
    <citation type="journal article" date="2014" name="Science">
        <title>Ancient hybridizations among the ancestral genomes of bread wheat.</title>
        <authorList>
            <consortium name="International Wheat Genome Sequencing Consortium,"/>
            <person name="Marcussen T."/>
            <person name="Sandve S.R."/>
            <person name="Heier L."/>
            <person name="Spannagl M."/>
            <person name="Pfeifer M."/>
            <person name="Jakobsen K.S."/>
            <person name="Wulff B.B."/>
            <person name="Steuernagel B."/>
            <person name="Mayer K.F."/>
            <person name="Olsen O.A."/>
        </authorList>
    </citation>
    <scope>NUCLEOTIDE SEQUENCE [LARGE SCALE GENOMIC DNA]</scope>
    <source>
        <strain evidence="3">cv. AL8/78</strain>
    </source>
</reference>
<reference evidence="2" key="4">
    <citation type="submission" date="2019-03" db="UniProtKB">
        <authorList>
            <consortium name="EnsemblPlants"/>
        </authorList>
    </citation>
    <scope>IDENTIFICATION</scope>
</reference>
<keyword evidence="3" id="KW-1185">Reference proteome</keyword>
<dbReference type="AlphaFoldDB" id="A0A453R1B8"/>
<feature type="compositionally biased region" description="Pro residues" evidence="1">
    <location>
        <begin position="27"/>
        <end position="36"/>
    </location>
</feature>
<reference evidence="2" key="3">
    <citation type="journal article" date="2017" name="Nature">
        <title>Genome sequence of the progenitor of the wheat D genome Aegilops tauschii.</title>
        <authorList>
            <person name="Luo M.C."/>
            <person name="Gu Y.Q."/>
            <person name="Puiu D."/>
            <person name="Wang H."/>
            <person name="Twardziok S.O."/>
            <person name="Deal K.R."/>
            <person name="Huo N."/>
            <person name="Zhu T."/>
            <person name="Wang L."/>
            <person name="Wang Y."/>
            <person name="McGuire P.E."/>
            <person name="Liu S."/>
            <person name="Long H."/>
            <person name="Ramasamy R.K."/>
            <person name="Rodriguez J.C."/>
            <person name="Van S.L."/>
            <person name="Yuan L."/>
            <person name="Wang Z."/>
            <person name="Xia Z."/>
            <person name="Xiao L."/>
            <person name="Anderson O.D."/>
            <person name="Ouyang S."/>
            <person name="Liang Y."/>
            <person name="Zimin A.V."/>
            <person name="Pertea G."/>
            <person name="Qi P."/>
            <person name="Bennetzen J.L."/>
            <person name="Dai X."/>
            <person name="Dawson M.W."/>
            <person name="Muller H.G."/>
            <person name="Kugler K."/>
            <person name="Rivarola-Duarte L."/>
            <person name="Spannagl M."/>
            <person name="Mayer K.F.X."/>
            <person name="Lu F.H."/>
            <person name="Bevan M.W."/>
            <person name="Leroy P."/>
            <person name="Li P."/>
            <person name="You F.M."/>
            <person name="Sun Q."/>
            <person name="Liu Z."/>
            <person name="Lyons E."/>
            <person name="Wicker T."/>
            <person name="Salzberg S.L."/>
            <person name="Devos K.M."/>
            <person name="Dvorak J."/>
        </authorList>
    </citation>
    <scope>NUCLEOTIDE SEQUENCE [LARGE SCALE GENOMIC DNA]</scope>
    <source>
        <strain evidence="2">cv. AL8/78</strain>
    </source>
</reference>
<sequence>MANGTRCSDLFRPPRDGSSLSPDQHPPHPFPTPGPRLIPKAAPSLSHLIWSGRSLDRARYHILLAISHSGCSNWMCPVKPATFEHCKRRYGSLNPDVLGSAGQVCRRNWGAQVCNQGSLHGGLYCLMARCSGMNHWLYRLVISRMCSLMWETWSTTSSDYYRLQQGRINLVVVLYCRTR</sequence>
<dbReference type="Proteomes" id="UP000015105">
    <property type="component" value="Chromosome 7D"/>
</dbReference>
<accession>A0A453R1B8</accession>
<dbReference type="EnsemblPlants" id="AET7Gv20416800.21">
    <property type="protein sequence ID" value="AET7Gv20416800.21"/>
    <property type="gene ID" value="AET7Gv20416800"/>
</dbReference>
<organism evidence="2 3">
    <name type="scientific">Aegilops tauschii subsp. strangulata</name>
    <name type="common">Goatgrass</name>
    <dbReference type="NCBI Taxonomy" id="200361"/>
    <lineage>
        <taxon>Eukaryota</taxon>
        <taxon>Viridiplantae</taxon>
        <taxon>Streptophyta</taxon>
        <taxon>Embryophyta</taxon>
        <taxon>Tracheophyta</taxon>
        <taxon>Spermatophyta</taxon>
        <taxon>Magnoliopsida</taxon>
        <taxon>Liliopsida</taxon>
        <taxon>Poales</taxon>
        <taxon>Poaceae</taxon>
        <taxon>BOP clade</taxon>
        <taxon>Pooideae</taxon>
        <taxon>Triticodae</taxon>
        <taxon>Triticeae</taxon>
        <taxon>Triticinae</taxon>
        <taxon>Aegilops</taxon>
    </lineage>
</organism>
<evidence type="ECO:0000256" key="1">
    <source>
        <dbReference type="SAM" id="MobiDB-lite"/>
    </source>
</evidence>
<dbReference type="Gramene" id="AET7Gv20416800.21">
    <property type="protein sequence ID" value="AET7Gv20416800.21"/>
    <property type="gene ID" value="AET7Gv20416800"/>
</dbReference>
<evidence type="ECO:0000313" key="3">
    <source>
        <dbReference type="Proteomes" id="UP000015105"/>
    </source>
</evidence>
<name>A0A453R1B8_AEGTS</name>
<reference evidence="3" key="2">
    <citation type="journal article" date="2017" name="Nat. Plants">
        <title>The Aegilops tauschii genome reveals multiple impacts of transposons.</title>
        <authorList>
            <person name="Zhao G."/>
            <person name="Zou C."/>
            <person name="Li K."/>
            <person name="Wang K."/>
            <person name="Li T."/>
            <person name="Gao L."/>
            <person name="Zhang X."/>
            <person name="Wang H."/>
            <person name="Yang Z."/>
            <person name="Liu X."/>
            <person name="Jiang W."/>
            <person name="Mao L."/>
            <person name="Kong X."/>
            <person name="Jiao Y."/>
            <person name="Jia J."/>
        </authorList>
    </citation>
    <scope>NUCLEOTIDE SEQUENCE [LARGE SCALE GENOMIC DNA]</scope>
    <source>
        <strain evidence="3">cv. AL8/78</strain>
    </source>
</reference>
<evidence type="ECO:0000313" key="2">
    <source>
        <dbReference type="EnsemblPlants" id="AET7Gv20416800.21"/>
    </source>
</evidence>
<reference evidence="2" key="5">
    <citation type="journal article" date="2021" name="G3 (Bethesda)">
        <title>Aegilops tauschii genome assembly Aet v5.0 features greater sequence contiguity and improved annotation.</title>
        <authorList>
            <person name="Wang L."/>
            <person name="Zhu T."/>
            <person name="Rodriguez J.C."/>
            <person name="Deal K.R."/>
            <person name="Dubcovsky J."/>
            <person name="McGuire P.E."/>
            <person name="Lux T."/>
            <person name="Spannagl M."/>
            <person name="Mayer K.F.X."/>
            <person name="Baldrich P."/>
            <person name="Meyers B.C."/>
            <person name="Huo N."/>
            <person name="Gu Y.Q."/>
            <person name="Zhou H."/>
            <person name="Devos K.M."/>
            <person name="Bennetzen J.L."/>
            <person name="Unver T."/>
            <person name="Budak H."/>
            <person name="Gulick P.J."/>
            <person name="Galiba G."/>
            <person name="Kalapos B."/>
            <person name="Nelson D.R."/>
            <person name="Li P."/>
            <person name="You F.M."/>
            <person name="Luo M.C."/>
            <person name="Dvorak J."/>
        </authorList>
    </citation>
    <scope>NUCLEOTIDE SEQUENCE [LARGE SCALE GENOMIC DNA]</scope>
    <source>
        <strain evidence="2">cv. AL8/78</strain>
    </source>
</reference>
<proteinExistence type="predicted"/>